<dbReference type="Proteomes" id="UP000027222">
    <property type="component" value="Unassembled WGS sequence"/>
</dbReference>
<evidence type="ECO:0000313" key="1">
    <source>
        <dbReference type="EMBL" id="KDR65091.1"/>
    </source>
</evidence>
<protein>
    <submittedName>
        <fullName evidence="1">Uncharacterized protein</fullName>
    </submittedName>
</protein>
<evidence type="ECO:0000313" key="2">
    <source>
        <dbReference type="Proteomes" id="UP000027222"/>
    </source>
</evidence>
<dbReference type="AlphaFoldDB" id="A0A067S2T9"/>
<dbReference type="EMBL" id="KL142529">
    <property type="protein sequence ID" value="KDR65091.1"/>
    <property type="molecule type" value="Genomic_DNA"/>
</dbReference>
<reference evidence="2" key="1">
    <citation type="journal article" date="2014" name="Proc. Natl. Acad. Sci. U.S.A.">
        <title>Extensive sampling of basidiomycete genomes demonstrates inadequacy of the white-rot/brown-rot paradigm for wood decay fungi.</title>
        <authorList>
            <person name="Riley R."/>
            <person name="Salamov A.A."/>
            <person name="Brown D.W."/>
            <person name="Nagy L.G."/>
            <person name="Floudas D."/>
            <person name="Held B.W."/>
            <person name="Levasseur A."/>
            <person name="Lombard V."/>
            <person name="Morin E."/>
            <person name="Otillar R."/>
            <person name="Lindquist E.A."/>
            <person name="Sun H."/>
            <person name="LaButti K.M."/>
            <person name="Schmutz J."/>
            <person name="Jabbour D."/>
            <person name="Luo H."/>
            <person name="Baker S.E."/>
            <person name="Pisabarro A.G."/>
            <person name="Walton J.D."/>
            <person name="Blanchette R.A."/>
            <person name="Henrissat B."/>
            <person name="Martin F."/>
            <person name="Cullen D."/>
            <person name="Hibbett D.S."/>
            <person name="Grigoriev I.V."/>
        </authorList>
    </citation>
    <scope>NUCLEOTIDE SEQUENCE [LARGE SCALE GENOMIC DNA]</scope>
    <source>
        <strain evidence="2">CBS 339.88</strain>
    </source>
</reference>
<sequence>DSIQVYKLKHDINNQVWRRTIWIKGSKVEAVGDSAEFEHLLGSVKEIIYLAEKLML</sequence>
<accession>A0A067S2T9</accession>
<organism evidence="1 2">
    <name type="scientific">Galerina marginata (strain CBS 339.88)</name>
    <dbReference type="NCBI Taxonomy" id="685588"/>
    <lineage>
        <taxon>Eukaryota</taxon>
        <taxon>Fungi</taxon>
        <taxon>Dikarya</taxon>
        <taxon>Basidiomycota</taxon>
        <taxon>Agaricomycotina</taxon>
        <taxon>Agaricomycetes</taxon>
        <taxon>Agaricomycetidae</taxon>
        <taxon>Agaricales</taxon>
        <taxon>Agaricineae</taxon>
        <taxon>Strophariaceae</taxon>
        <taxon>Galerina</taxon>
    </lineage>
</organism>
<proteinExistence type="predicted"/>
<name>A0A067S2T9_GALM3</name>
<keyword evidence="2" id="KW-1185">Reference proteome</keyword>
<dbReference type="HOGENOM" id="CLU_3019851_0_0_1"/>
<gene>
    <name evidence="1" type="ORF">GALMADRAFT_260323</name>
</gene>
<feature type="non-terminal residue" evidence="1">
    <location>
        <position position="1"/>
    </location>
</feature>